<dbReference type="Pfam" id="PF01883">
    <property type="entry name" value="FeS_assembly_P"/>
    <property type="match status" value="1"/>
</dbReference>
<keyword evidence="7 9" id="KW-0411">Iron-sulfur</keyword>
<dbReference type="InterPro" id="IPR033756">
    <property type="entry name" value="YlxH/NBP35"/>
</dbReference>
<dbReference type="SUPFAM" id="SSF117916">
    <property type="entry name" value="Fe-S cluster assembly (FSCA) domain-like"/>
    <property type="match status" value="1"/>
</dbReference>
<evidence type="ECO:0000313" key="12">
    <source>
        <dbReference type="Proteomes" id="UP000054911"/>
    </source>
</evidence>
<dbReference type="Gene3D" id="3.30.300.130">
    <property type="entry name" value="Fe-S cluster assembly (FSCA)"/>
    <property type="match status" value="1"/>
</dbReference>
<dbReference type="InterPro" id="IPR027417">
    <property type="entry name" value="P-loop_NTPase"/>
</dbReference>
<comment type="similarity">
    <text evidence="8 9">Belongs to the Mrp/NBP35 ATP-binding proteins family.</text>
</comment>
<reference evidence="11" key="1">
    <citation type="submission" date="2016-01" db="EMBL/GenBank/DDBJ databases">
        <authorList>
            <person name="Peeters C."/>
        </authorList>
    </citation>
    <scope>NUCLEOTIDE SEQUENCE [LARGE SCALE GENOMIC DNA]</scope>
    <source>
        <strain evidence="11">LMG 29323</strain>
    </source>
</reference>
<dbReference type="GO" id="GO:0140663">
    <property type="term" value="F:ATP-dependent FeS chaperone activity"/>
    <property type="evidence" value="ECO:0007669"/>
    <property type="project" value="InterPro"/>
</dbReference>
<dbReference type="Gene3D" id="3.40.50.300">
    <property type="entry name" value="P-loop containing nucleotide triphosphate hydrolases"/>
    <property type="match status" value="1"/>
</dbReference>
<dbReference type="Pfam" id="PF10609">
    <property type="entry name" value="ParA"/>
    <property type="match status" value="1"/>
</dbReference>
<dbReference type="GO" id="GO:0016887">
    <property type="term" value="F:ATP hydrolysis activity"/>
    <property type="evidence" value="ECO:0007669"/>
    <property type="project" value="UniProtKB-UniRule"/>
</dbReference>
<comment type="similarity">
    <text evidence="2">In the C-terminal section; belongs to the Mrp/NBP35 ATP-binding proteins family.</text>
</comment>
<dbReference type="PANTHER" id="PTHR42961">
    <property type="entry name" value="IRON-SULFUR PROTEIN NUBPL"/>
    <property type="match status" value="1"/>
</dbReference>
<dbReference type="SUPFAM" id="SSF52540">
    <property type="entry name" value="P-loop containing nucleoside triphosphate hydrolases"/>
    <property type="match status" value="1"/>
</dbReference>
<evidence type="ECO:0000256" key="8">
    <source>
        <dbReference type="ARBA" id="ARBA00024036"/>
    </source>
</evidence>
<evidence type="ECO:0000256" key="5">
    <source>
        <dbReference type="ARBA" id="ARBA00022840"/>
    </source>
</evidence>
<evidence type="ECO:0000313" key="11">
    <source>
        <dbReference type="EMBL" id="SAK42432.1"/>
    </source>
</evidence>
<dbReference type="CDD" id="cd02037">
    <property type="entry name" value="Mrp_NBP35"/>
    <property type="match status" value="1"/>
</dbReference>
<dbReference type="Proteomes" id="UP000054911">
    <property type="component" value="Unassembled WGS sequence"/>
</dbReference>
<dbReference type="AlphaFoldDB" id="A0A157ZA56"/>
<dbReference type="InterPro" id="IPR002744">
    <property type="entry name" value="MIP18-like"/>
</dbReference>
<evidence type="ECO:0000256" key="2">
    <source>
        <dbReference type="ARBA" id="ARBA00008205"/>
    </source>
</evidence>
<dbReference type="EMBL" id="FCOE02000001">
    <property type="protein sequence ID" value="SAK42432.1"/>
    <property type="molecule type" value="Genomic_DNA"/>
</dbReference>
<sequence length="397" mass="42362">MRQSLRATALTFTFNFLSLLQTAEGEKQQPFHGVSMSIDRAKIDIALATLTDPNTNRKFVDTKSIRNVAVDGANVAVSVVLGYPAKTQFAAIREQVAGALREVDGVANVTVDVSSQVVAHAVQRGVKLLPNVKNIIAVASGKGGVGKSTTAANLALALAAEGASVGMLDADIYGPSLPMMLGITGRPESPDNQTMNPLEGHGIQANSIGFLIEQDNPMVWRGPMVTSALEQLLRQTNWKDLDYLVVDMPPGTGDIQLTLSQKVPVTGAVIVTTPQDIALLDAKKGLKMFEKVGIPILGIVENMSTHICSNCGHEEHIFGAGGGERMAKEYGVEILGSLPLDISIRERTDAGQPSVVSQPDSRIAETYRAIARRVAISVAERQRDMTSKFPSIVVQNT</sequence>
<accession>A0A157ZA56</accession>
<dbReference type="GO" id="GO:0005524">
    <property type="term" value="F:ATP binding"/>
    <property type="evidence" value="ECO:0007669"/>
    <property type="project" value="UniProtKB-UniRule"/>
</dbReference>
<keyword evidence="12" id="KW-1185">Reference proteome</keyword>
<evidence type="ECO:0000259" key="10">
    <source>
        <dbReference type="Pfam" id="PF01883"/>
    </source>
</evidence>
<evidence type="ECO:0000256" key="7">
    <source>
        <dbReference type="ARBA" id="ARBA00023014"/>
    </source>
</evidence>
<keyword evidence="6 9" id="KW-0408">Iron</keyword>
<dbReference type="InterPro" id="IPR019591">
    <property type="entry name" value="Mrp/NBP35_ATP-bd"/>
</dbReference>
<dbReference type="GO" id="GO:0016226">
    <property type="term" value="P:iron-sulfur cluster assembly"/>
    <property type="evidence" value="ECO:0007669"/>
    <property type="project" value="InterPro"/>
</dbReference>
<organism evidence="11 12">
    <name type="scientific">Caballeronia pedi</name>
    <dbReference type="NCBI Taxonomy" id="1777141"/>
    <lineage>
        <taxon>Bacteria</taxon>
        <taxon>Pseudomonadati</taxon>
        <taxon>Pseudomonadota</taxon>
        <taxon>Betaproteobacteria</taxon>
        <taxon>Burkholderiales</taxon>
        <taxon>Burkholderiaceae</taxon>
        <taxon>Caballeronia</taxon>
    </lineage>
</organism>
<proteinExistence type="inferred from homology"/>
<dbReference type="InterPro" id="IPR000808">
    <property type="entry name" value="Mrp-like_CS"/>
</dbReference>
<dbReference type="GO" id="GO:0046872">
    <property type="term" value="F:metal ion binding"/>
    <property type="evidence" value="ECO:0007669"/>
    <property type="project" value="UniProtKB-KW"/>
</dbReference>
<dbReference type="InterPro" id="IPR044304">
    <property type="entry name" value="NUBPL-like"/>
</dbReference>
<keyword evidence="3 9" id="KW-0479">Metal-binding</keyword>
<evidence type="ECO:0000256" key="4">
    <source>
        <dbReference type="ARBA" id="ARBA00022741"/>
    </source>
</evidence>
<feature type="binding site" evidence="9">
    <location>
        <begin position="141"/>
        <end position="148"/>
    </location>
    <ligand>
        <name>ATP</name>
        <dbReference type="ChEBI" id="CHEBI:30616"/>
    </ligand>
</feature>
<dbReference type="HAMAP" id="MF_02040">
    <property type="entry name" value="Mrp_NBP35"/>
    <property type="match status" value="1"/>
</dbReference>
<dbReference type="PROSITE" id="PS01215">
    <property type="entry name" value="MRP"/>
    <property type="match status" value="1"/>
</dbReference>
<keyword evidence="9" id="KW-0378">Hydrolase</keyword>
<evidence type="ECO:0000256" key="1">
    <source>
        <dbReference type="ARBA" id="ARBA00007352"/>
    </source>
</evidence>
<evidence type="ECO:0000256" key="6">
    <source>
        <dbReference type="ARBA" id="ARBA00023004"/>
    </source>
</evidence>
<protein>
    <recommendedName>
        <fullName evidence="9">Iron-sulfur cluster carrier protein</fullName>
    </recommendedName>
</protein>
<comment type="caution">
    <text evidence="11">The sequence shown here is derived from an EMBL/GenBank/DDBJ whole genome shotgun (WGS) entry which is preliminary data.</text>
</comment>
<dbReference type="NCBIfam" id="NF008669">
    <property type="entry name" value="PRK11670.1"/>
    <property type="match status" value="1"/>
</dbReference>
<name>A0A157ZA56_9BURK</name>
<comment type="function">
    <text evidence="9">Binds and transfers iron-sulfur (Fe-S) clusters to target apoproteins. Can hydrolyze ATP.</text>
</comment>
<dbReference type="FunFam" id="3.40.50.300:FF:000418">
    <property type="entry name" value="Iron-sulfur cluster carrier protein"/>
    <property type="match status" value="1"/>
</dbReference>
<dbReference type="GO" id="GO:0051539">
    <property type="term" value="F:4 iron, 4 sulfur cluster binding"/>
    <property type="evidence" value="ECO:0007669"/>
    <property type="project" value="TreeGrafter"/>
</dbReference>
<feature type="domain" description="MIP18 family-like" evidence="10">
    <location>
        <begin position="41"/>
        <end position="111"/>
    </location>
</feature>
<dbReference type="GO" id="GO:0005829">
    <property type="term" value="C:cytosol"/>
    <property type="evidence" value="ECO:0007669"/>
    <property type="project" value="TreeGrafter"/>
</dbReference>
<dbReference type="STRING" id="1777141.AWB80_00526"/>
<keyword evidence="5 9" id="KW-0067">ATP-binding</keyword>
<keyword evidence="4 9" id="KW-0547">Nucleotide-binding</keyword>
<evidence type="ECO:0000256" key="3">
    <source>
        <dbReference type="ARBA" id="ARBA00022723"/>
    </source>
</evidence>
<dbReference type="PANTHER" id="PTHR42961:SF2">
    <property type="entry name" value="IRON-SULFUR PROTEIN NUBPL"/>
    <property type="match status" value="1"/>
</dbReference>
<gene>
    <name evidence="11" type="ORF">AWB80_00526</name>
</gene>
<evidence type="ECO:0000256" key="9">
    <source>
        <dbReference type="HAMAP-Rule" id="MF_02040"/>
    </source>
</evidence>
<comment type="similarity">
    <text evidence="1">In the N-terminal section; belongs to the MIP18 family.</text>
</comment>
<dbReference type="InterPro" id="IPR034904">
    <property type="entry name" value="FSCA_dom_sf"/>
</dbReference>
<comment type="subunit">
    <text evidence="9">Homodimer.</text>
</comment>